<dbReference type="EMBL" id="VWRR01000013">
    <property type="protein sequence ID" value="KAF6001640.1"/>
    <property type="molecule type" value="Genomic_DNA"/>
</dbReference>
<dbReference type="InterPro" id="IPR002554">
    <property type="entry name" value="PP2A_B56"/>
</dbReference>
<dbReference type="AlphaFoldDB" id="A0A7J7IFW7"/>
<dbReference type="Proteomes" id="UP000530660">
    <property type="component" value="Unassembled WGS sequence"/>
</dbReference>
<organism evidence="2 3">
    <name type="scientific">Cyanidiococcus yangmingshanensis</name>
    <dbReference type="NCBI Taxonomy" id="2690220"/>
    <lineage>
        <taxon>Eukaryota</taxon>
        <taxon>Rhodophyta</taxon>
        <taxon>Bangiophyceae</taxon>
        <taxon>Cyanidiales</taxon>
        <taxon>Cyanidiaceae</taxon>
        <taxon>Cyanidiococcus</taxon>
    </lineage>
</organism>
<feature type="compositionally biased region" description="Polar residues" evidence="1">
    <location>
        <begin position="69"/>
        <end position="82"/>
    </location>
</feature>
<feature type="region of interest" description="Disordered" evidence="1">
    <location>
        <begin position="293"/>
        <end position="331"/>
    </location>
</feature>
<accession>A0A7J7IFW7</accession>
<comment type="caution">
    <text evidence="2">The sequence shown here is derived from an EMBL/GenBank/DDBJ whole genome shotgun (WGS) entry which is preliminary data.</text>
</comment>
<evidence type="ECO:0000313" key="2">
    <source>
        <dbReference type="EMBL" id="KAF6001640.1"/>
    </source>
</evidence>
<dbReference type="Gene3D" id="1.25.10.10">
    <property type="entry name" value="Leucine-rich Repeat Variant"/>
    <property type="match status" value="1"/>
</dbReference>
<feature type="compositionally biased region" description="Basic and acidic residues" evidence="1">
    <location>
        <begin position="187"/>
        <end position="198"/>
    </location>
</feature>
<feature type="compositionally biased region" description="Acidic residues" evidence="1">
    <location>
        <begin position="708"/>
        <end position="719"/>
    </location>
</feature>
<protein>
    <submittedName>
        <fullName evidence="2">Uncharacterized protein</fullName>
    </submittedName>
</protein>
<feature type="compositionally biased region" description="Low complexity" evidence="1">
    <location>
        <begin position="316"/>
        <end position="326"/>
    </location>
</feature>
<name>A0A7J7IFW7_9RHOD</name>
<evidence type="ECO:0000313" key="3">
    <source>
        <dbReference type="Proteomes" id="UP000530660"/>
    </source>
</evidence>
<dbReference type="PANTHER" id="PTHR10257:SF3">
    <property type="entry name" value="SERINE_THREONINE-PROTEIN PHOSPHATASE 2A 56 KDA REGULATORY SUBUNIT GAMMA ISOFORM"/>
    <property type="match status" value="1"/>
</dbReference>
<feature type="region of interest" description="Disordered" evidence="1">
    <location>
        <begin position="65"/>
        <end position="238"/>
    </location>
</feature>
<dbReference type="InterPro" id="IPR016024">
    <property type="entry name" value="ARM-type_fold"/>
</dbReference>
<feature type="region of interest" description="Disordered" evidence="1">
    <location>
        <begin position="703"/>
        <end position="733"/>
    </location>
</feature>
<reference evidence="2 3" key="1">
    <citation type="journal article" date="2020" name="J. Phycol.">
        <title>Comparative genome analysis reveals Cyanidiococcus gen. nov., a new extremophilic red algal genus sister to Cyanidioschyzon (Cyanidioschyzonaceae, Rhodophyta).</title>
        <authorList>
            <person name="Liu S.-L."/>
            <person name="Chiang Y.-R."/>
            <person name="Yoon H.S."/>
            <person name="Fu H.-Y."/>
        </authorList>
    </citation>
    <scope>NUCLEOTIDE SEQUENCE [LARGE SCALE GENOMIC DNA]</scope>
    <source>
        <strain evidence="2 3">THAL066</strain>
    </source>
</reference>
<dbReference type="InterPro" id="IPR011989">
    <property type="entry name" value="ARM-like"/>
</dbReference>
<dbReference type="PANTHER" id="PTHR10257">
    <property type="entry name" value="SERINE/THREONINE PROTEIN PHOSPHATASE 2A PP2A REGULATORY SUBUNIT B"/>
    <property type="match status" value="1"/>
</dbReference>
<feature type="compositionally biased region" description="Polar residues" evidence="1">
    <location>
        <begin position="125"/>
        <end position="137"/>
    </location>
</feature>
<gene>
    <name evidence="2" type="ORF">F1559_000541</name>
</gene>
<evidence type="ECO:0000256" key="1">
    <source>
        <dbReference type="SAM" id="MobiDB-lite"/>
    </source>
</evidence>
<feature type="compositionally biased region" description="Polar residues" evidence="1">
    <location>
        <begin position="17"/>
        <end position="26"/>
    </location>
</feature>
<dbReference type="GO" id="GO:0007165">
    <property type="term" value="P:signal transduction"/>
    <property type="evidence" value="ECO:0007669"/>
    <property type="project" value="InterPro"/>
</dbReference>
<keyword evidence="3" id="KW-1185">Reference proteome</keyword>
<feature type="region of interest" description="Disordered" evidence="1">
    <location>
        <begin position="16"/>
        <end position="51"/>
    </location>
</feature>
<dbReference type="OrthoDB" id="10529842at2759"/>
<dbReference type="GO" id="GO:0000159">
    <property type="term" value="C:protein phosphatase type 2A complex"/>
    <property type="evidence" value="ECO:0007669"/>
    <property type="project" value="InterPro"/>
</dbReference>
<sequence>MRWPFRGKRREVLGIEVSSNANQNALVSKPSPRAASSDAGHSDRTSTQSVSLAALQALDRLTVVEHESASTTPPSLALSQRNDGLRARRRATSEPATNRTLLSAGREPTELPWPERGLLRVAANSARTSSGQGQPLASSERERTSLYSPSGSETDEESVSSDSTEAESLTHLVPPRDDPARATSPSGRDDRAECDTASERPGSAAGGTRAPAGSLSSSPTSFAAAWSQRRGPRLESPNDLWRMRSAAWATDTGTLVGPLEAPDGYSSQTNGRTISATTGAVLQATQSYAAVRGRTPYPTSFLERRSRSRSRRSRSSSDAGRSMSPRGRAGIRSRDEFLHQLKACAQPLYDGRNTTLRYAQAIRQRVDTMNDLVDWVETQPDAFAPDASVYSAVIILVYEHLATREPPSITDEERLALADDEVFVAQTLPRTERILRTRTPSTRAESTESTDPHWQQVECAYALLLEFLDPERRDTEVKQQRVAGLVAVSPTSRIDLWERLVPHVLRLFNAPAYEREYVKTCLHRMYARFRDLRTLIRGRISVDLCLPYRFDTRAYGHLVRGLADLLSIVALIVRGLAVPLKTEHADFYRHALMPLHVPDGYVVYAAELMECAIQFATRAPMLAIETVRYLLRHWPVSHTRKEILYLDEMAVLLERWQQRRSRSDAGASFELSDTNRDAVGAAGVSTARPEALLLLLENEPSRGRGTLYDDDHDDDDDDDKGPNSVSQWYHEAGARRGERDLAPHLKRDELSETPRSWFRRMLLQYRGFTFSVLAEAIHLNARHWDARIQQMTRQVQTLLMGLDANTYESCLRQRRTRTIERSRQLS</sequence>
<dbReference type="SUPFAM" id="SSF48371">
    <property type="entry name" value="ARM repeat"/>
    <property type="match status" value="1"/>
</dbReference>
<dbReference type="GO" id="GO:0019888">
    <property type="term" value="F:protein phosphatase regulator activity"/>
    <property type="evidence" value="ECO:0007669"/>
    <property type="project" value="InterPro"/>
</dbReference>
<proteinExistence type="predicted"/>
<dbReference type="Pfam" id="PF01603">
    <property type="entry name" value="B56"/>
    <property type="match status" value="1"/>
</dbReference>